<gene>
    <name evidence="5" type="ORF">CANARDRAFT_211672</name>
</gene>
<dbReference type="AlphaFoldDB" id="A0A1E4T3D7"/>
<dbReference type="Proteomes" id="UP000094801">
    <property type="component" value="Unassembled WGS sequence"/>
</dbReference>
<proteinExistence type="predicted"/>
<dbReference type="Gene3D" id="3.60.15.10">
    <property type="entry name" value="Ribonuclease Z/Hydroxyacylglutathione hydrolase-like"/>
    <property type="match status" value="1"/>
</dbReference>
<dbReference type="GO" id="GO:0000723">
    <property type="term" value="P:telomere maintenance"/>
    <property type="evidence" value="ECO:0007669"/>
    <property type="project" value="TreeGrafter"/>
</dbReference>
<dbReference type="SUPFAM" id="SSF56281">
    <property type="entry name" value="Metallo-hydrolase/oxidoreductase"/>
    <property type="match status" value="1"/>
</dbReference>
<dbReference type="OrthoDB" id="3997164at2759"/>
<accession>A0A1E4T3D7</accession>
<keyword evidence="1" id="KW-0540">Nuclease</keyword>
<dbReference type="PANTHER" id="PTHR23240:SF8">
    <property type="entry name" value="PROTEIN ARTEMIS"/>
    <property type="match status" value="1"/>
</dbReference>
<name>A0A1E4T3D7_9ASCO</name>
<dbReference type="GO" id="GO:0003684">
    <property type="term" value="F:damaged DNA binding"/>
    <property type="evidence" value="ECO:0007669"/>
    <property type="project" value="TreeGrafter"/>
</dbReference>
<keyword evidence="3" id="KW-0269">Exonuclease</keyword>
<reference evidence="6" key="1">
    <citation type="submission" date="2016-04" db="EMBL/GenBank/DDBJ databases">
        <title>Comparative genomics of biotechnologically important yeasts.</title>
        <authorList>
            <consortium name="DOE Joint Genome Institute"/>
            <person name="Riley R."/>
            <person name="Haridas S."/>
            <person name="Wolfe K.H."/>
            <person name="Lopes M.R."/>
            <person name="Hittinger C.T."/>
            <person name="Goker M."/>
            <person name="Salamov A."/>
            <person name="Wisecaver J."/>
            <person name="Long T.M."/>
            <person name="Aerts A.L."/>
            <person name="Barry K."/>
            <person name="Choi C."/>
            <person name="Clum A."/>
            <person name="Coughlan A.Y."/>
            <person name="Deshpande S."/>
            <person name="Douglass A.P."/>
            <person name="Hanson S.J."/>
            <person name="Klenk H.-P."/>
            <person name="Labutti K."/>
            <person name="Lapidus A."/>
            <person name="Lindquist E."/>
            <person name="Lipzen A."/>
            <person name="Meier-Kolthoff J.P."/>
            <person name="Ohm R.A."/>
            <person name="Otillar R.P."/>
            <person name="Pangilinan J."/>
            <person name="Peng Y."/>
            <person name="Rokas A."/>
            <person name="Rosa C.A."/>
            <person name="Scheuner C."/>
            <person name="Sibirny A.A."/>
            <person name="Slot J.C."/>
            <person name="Stielow J.B."/>
            <person name="Sun H."/>
            <person name="Kurtzman C.P."/>
            <person name="Blackwell M."/>
            <person name="Grigoriev I.V."/>
            <person name="Jeffries T.W."/>
        </authorList>
    </citation>
    <scope>NUCLEOTIDE SEQUENCE [LARGE SCALE GENOMIC DNA]</scope>
    <source>
        <strain evidence="6">NRRL YB-2248</strain>
    </source>
</reference>
<dbReference type="PANTHER" id="PTHR23240">
    <property type="entry name" value="DNA CROSS-LINK REPAIR PROTEIN PSO2/SNM1-RELATED"/>
    <property type="match status" value="1"/>
</dbReference>
<dbReference type="EMBL" id="KV453850">
    <property type="protein sequence ID" value="ODV86254.1"/>
    <property type="molecule type" value="Genomic_DNA"/>
</dbReference>
<protein>
    <recommendedName>
        <fullName evidence="7">DNA repair metallo-beta-lactamase domain-containing protein</fullName>
    </recommendedName>
</protein>
<dbReference type="GO" id="GO:0035312">
    <property type="term" value="F:5'-3' DNA exonuclease activity"/>
    <property type="evidence" value="ECO:0007669"/>
    <property type="project" value="TreeGrafter"/>
</dbReference>
<evidence type="ECO:0008006" key="7">
    <source>
        <dbReference type="Google" id="ProtNLM"/>
    </source>
</evidence>
<dbReference type="GO" id="GO:0036297">
    <property type="term" value="P:interstrand cross-link repair"/>
    <property type="evidence" value="ECO:0007669"/>
    <property type="project" value="TreeGrafter"/>
</dbReference>
<evidence type="ECO:0000256" key="2">
    <source>
        <dbReference type="ARBA" id="ARBA00022801"/>
    </source>
</evidence>
<evidence type="ECO:0000313" key="5">
    <source>
        <dbReference type="EMBL" id="ODV86254.1"/>
    </source>
</evidence>
<evidence type="ECO:0000256" key="1">
    <source>
        <dbReference type="ARBA" id="ARBA00022722"/>
    </source>
</evidence>
<keyword evidence="6" id="KW-1185">Reference proteome</keyword>
<feature type="compositionally biased region" description="Basic residues" evidence="4">
    <location>
        <begin position="617"/>
        <end position="626"/>
    </location>
</feature>
<dbReference type="GO" id="GO:0006303">
    <property type="term" value="P:double-strand break repair via nonhomologous end joining"/>
    <property type="evidence" value="ECO:0007669"/>
    <property type="project" value="TreeGrafter"/>
</dbReference>
<keyword evidence="2" id="KW-0378">Hydrolase</keyword>
<feature type="region of interest" description="Disordered" evidence="4">
    <location>
        <begin position="598"/>
        <end position="626"/>
    </location>
</feature>
<evidence type="ECO:0000256" key="3">
    <source>
        <dbReference type="ARBA" id="ARBA00022839"/>
    </source>
</evidence>
<evidence type="ECO:0000313" key="6">
    <source>
        <dbReference type="Proteomes" id="UP000094801"/>
    </source>
</evidence>
<dbReference type="InterPro" id="IPR036866">
    <property type="entry name" value="RibonucZ/Hydroxyglut_hydro"/>
</dbReference>
<sequence length="626" mass="73283">MRIATGCTFNGFIHSFPEVRIDNFTDMRSHREERLYFISHAHADHLTGFSGANFGINDVIISTEATKVLICNSHTSKNVSKIRSYAVNETHRIPVGIKNFIEFTLIPNYHCIGSVMILLESEGRSVLYTGDIRCEDAVNSALKVNFKLQNYLAPRGKGKQLDCVYMDTTFSYRSENIEIRSNMRSIHELISLITQYPEGAKFKFVDVICGFENVWYQLGLKFGFECLHFDSFLRERFKSLMKVKDIDELMIDPVCNLTKFVKYLNDGNTVNKPSKYKFYVGKYNSDETYEDFVIVKHLIDLTEAEYNCLHGIKYVQSIDEKMLIKSESRQTFEATFPFEAEGETYLITKEYFMSPDKQKLLPKNLKFVHSRHSSYIETYRFLQMFHRNVKEVYGLTDSEITWNQGFSMERYYGMLCDSMTSQFTFDEERKKMYPDVIRSKEPVKSISYWTASYEETESQTTGVEQNQPVSQVNSLVFKGQWVKDKNDILDQRRFDSQMKYFNRYRGVLVASNQGRKLRPLNRFREYHEQSLGTKGLQNDYADDESEREVDFLKITMKLQRDHIEASPSSESVRTAKNNKSESVKLEIYNDDAIQMAPKKKSNILEKETDKRREESRKRIRKSIWGL</sequence>
<evidence type="ECO:0000256" key="4">
    <source>
        <dbReference type="SAM" id="MobiDB-lite"/>
    </source>
</evidence>
<organism evidence="5 6">
    <name type="scientific">[Candida] arabinofermentans NRRL YB-2248</name>
    <dbReference type="NCBI Taxonomy" id="983967"/>
    <lineage>
        <taxon>Eukaryota</taxon>
        <taxon>Fungi</taxon>
        <taxon>Dikarya</taxon>
        <taxon>Ascomycota</taxon>
        <taxon>Saccharomycotina</taxon>
        <taxon>Pichiomycetes</taxon>
        <taxon>Pichiales</taxon>
        <taxon>Pichiaceae</taxon>
        <taxon>Ogataea</taxon>
        <taxon>Ogataea/Candida clade</taxon>
    </lineage>
</organism>
<feature type="compositionally biased region" description="Basic and acidic residues" evidence="4">
    <location>
        <begin position="602"/>
        <end position="616"/>
    </location>
</feature>
<dbReference type="STRING" id="983967.A0A1E4T3D7"/>